<dbReference type="EMBL" id="CP001848">
    <property type="protein sequence ID" value="ADB17856.1"/>
    <property type="molecule type" value="Genomic_DNA"/>
</dbReference>
<keyword evidence="2" id="KW-0732">Signal</keyword>
<dbReference type="Gene3D" id="2.30.42.10">
    <property type="match status" value="1"/>
</dbReference>
<dbReference type="Pfam" id="PF13180">
    <property type="entry name" value="PDZ_2"/>
    <property type="match status" value="1"/>
</dbReference>
<keyword evidence="1" id="KW-0175">Coiled coil</keyword>
<dbReference type="InterPro" id="IPR046450">
    <property type="entry name" value="PA_dom_sf"/>
</dbReference>
<feature type="coiled-coil region" evidence="1">
    <location>
        <begin position="231"/>
        <end position="290"/>
    </location>
</feature>
<dbReference type="SUPFAM" id="SSF53187">
    <property type="entry name" value="Zn-dependent exopeptidases"/>
    <property type="match status" value="1"/>
</dbReference>
<dbReference type="CDD" id="cd05663">
    <property type="entry name" value="M28_like_PA_PDZ_associated"/>
    <property type="match status" value="1"/>
</dbReference>
<reference evidence="4 5" key="1">
    <citation type="journal article" date="2009" name="Stand. Genomic Sci.">
        <title>Complete genome sequence of Pirellula staleyi type strain (ATCC 27377).</title>
        <authorList>
            <person name="Clum A."/>
            <person name="Tindall B.J."/>
            <person name="Sikorski J."/>
            <person name="Ivanova N."/>
            <person name="Mavrommatis K."/>
            <person name="Lucas S."/>
            <person name="Glavina del Rio T."/>
            <person name="Nolan M."/>
            <person name="Chen F."/>
            <person name="Tice H."/>
            <person name="Pitluck S."/>
            <person name="Cheng J.F."/>
            <person name="Chertkov O."/>
            <person name="Brettin T."/>
            <person name="Han C."/>
            <person name="Detter J.C."/>
            <person name="Kuske C."/>
            <person name="Bruce D."/>
            <person name="Goodwin L."/>
            <person name="Ovchinikova G."/>
            <person name="Pati A."/>
            <person name="Mikhailova N."/>
            <person name="Chen A."/>
            <person name="Palaniappan K."/>
            <person name="Land M."/>
            <person name="Hauser L."/>
            <person name="Chang Y.J."/>
            <person name="Jeffries C.D."/>
            <person name="Chain P."/>
            <person name="Rohde M."/>
            <person name="Goker M."/>
            <person name="Bristow J."/>
            <person name="Eisen J.A."/>
            <person name="Markowitz V."/>
            <person name="Hugenholtz P."/>
            <person name="Kyrpides N.C."/>
            <person name="Klenk H.P."/>
            <person name="Lapidus A."/>
        </authorList>
    </citation>
    <scope>NUCLEOTIDE SEQUENCE [LARGE SCALE GENOMIC DNA]</scope>
    <source>
        <strain evidence="5">ATCC 27377 / DSM 6068 / ICPB 4128</strain>
    </source>
</reference>
<dbReference type="AlphaFoldDB" id="D2QWQ3"/>
<keyword evidence="5" id="KW-1185">Reference proteome</keyword>
<dbReference type="InterPro" id="IPR036034">
    <property type="entry name" value="PDZ_sf"/>
</dbReference>
<dbReference type="SMART" id="SM00228">
    <property type="entry name" value="PDZ"/>
    <property type="match status" value="1"/>
</dbReference>
<organism evidence="4 5">
    <name type="scientific">Pirellula staleyi (strain ATCC 27377 / DSM 6068 / ICPB 4128)</name>
    <name type="common">Pirella staleyi</name>
    <dbReference type="NCBI Taxonomy" id="530564"/>
    <lineage>
        <taxon>Bacteria</taxon>
        <taxon>Pseudomonadati</taxon>
        <taxon>Planctomycetota</taxon>
        <taxon>Planctomycetia</taxon>
        <taxon>Pirellulales</taxon>
        <taxon>Pirellulaceae</taxon>
        <taxon>Pirellula</taxon>
    </lineage>
</organism>
<dbReference type="SUPFAM" id="SSF52025">
    <property type="entry name" value="PA domain"/>
    <property type="match status" value="1"/>
</dbReference>
<dbReference type="Gene3D" id="3.40.630.10">
    <property type="entry name" value="Zn peptidases"/>
    <property type="match status" value="2"/>
</dbReference>
<dbReference type="PANTHER" id="PTHR12147">
    <property type="entry name" value="METALLOPEPTIDASE M28 FAMILY MEMBER"/>
    <property type="match status" value="1"/>
</dbReference>
<evidence type="ECO:0000313" key="4">
    <source>
        <dbReference type="EMBL" id="ADB17856.1"/>
    </source>
</evidence>
<sequence precursor="true">MGSFMRLAPSFRTLVLGGLLAAAGPWTAAAQTTAEIDARLEKSVSYLASDELEGRGLGTAGLDKAADYIAAEFAQLGLRTELFEGSPFQKFELTIATELGPADKNKISFTTTKEGAATITLALDNDFTPLAVGGSKSFSGGIVFAGYGITAKELKAGDKTLSYDDYAGLNCEGKIVIVLRKEPQQKDKNSPFDGDKNSQHALFNRKIANASEHGAAAIIFVNDGEEIIARDAELKKVIEISQAELEKLKQAFAEKKEPTEEEKKAHSEAVAKAETEIAALQKEAAIGSDRPLPFTGAGPETTHPNLPILFATRSSIDRLLEASLGKKLADLEAAIDADLKPQSAELAGYTATGETTLISKKAQVKNVVAILEGEGPLADETIIVGAHYDHLGMGGEGSLAPWTKEIHNGADDNASGTATLLEVAREMVESGKKPSRRIVFIAFTGEEKGLLGSAHYVRQPRFPLENTVAMFNLDMVGRLTNEKLIVYGTGTAKQFEPMVESLAKKYEFALTKQPGGFGPSDHSSFYARKIPVLHLFTDVHSDYHRPSDDSPKLNISGMRRVAQMLVEIVTTTDADAKRPEYVELKQIETIAGDENRPYFGSIPDFSQTAEGYALSGVVEGGPAAKAGIIAGDIIVKLGDSKITNLQDFDSALRKYKIGDKVKVTVLRGKETLEKEVTISARRRTP</sequence>
<evidence type="ECO:0000256" key="2">
    <source>
        <dbReference type="SAM" id="SignalP"/>
    </source>
</evidence>
<proteinExistence type="predicted"/>
<dbReference type="PROSITE" id="PS50106">
    <property type="entry name" value="PDZ"/>
    <property type="match status" value="1"/>
</dbReference>
<dbReference type="KEGG" id="psl:Psta_3192"/>
<dbReference type="HOGENOM" id="CLU_019932_1_0_0"/>
<feature type="domain" description="PDZ" evidence="3">
    <location>
        <begin position="611"/>
        <end position="669"/>
    </location>
</feature>
<accession>D2QWQ3</accession>
<feature type="chain" id="PRO_5003034363" evidence="2">
    <location>
        <begin position="29"/>
        <end position="685"/>
    </location>
</feature>
<dbReference type="InterPro" id="IPR045175">
    <property type="entry name" value="M28_fam"/>
</dbReference>
<dbReference type="Pfam" id="PF02225">
    <property type="entry name" value="PA"/>
    <property type="match status" value="1"/>
</dbReference>
<dbReference type="eggNOG" id="COG0265">
    <property type="taxonomic scope" value="Bacteria"/>
</dbReference>
<dbReference type="eggNOG" id="COG2234">
    <property type="taxonomic scope" value="Bacteria"/>
</dbReference>
<dbReference type="Pfam" id="PF04389">
    <property type="entry name" value="Peptidase_M28"/>
    <property type="match status" value="1"/>
</dbReference>
<dbReference type="STRING" id="530564.Psta_3192"/>
<feature type="signal peptide" evidence="2">
    <location>
        <begin position="1"/>
        <end position="28"/>
    </location>
</feature>
<dbReference type="Proteomes" id="UP000001887">
    <property type="component" value="Chromosome"/>
</dbReference>
<evidence type="ECO:0000256" key="1">
    <source>
        <dbReference type="SAM" id="Coils"/>
    </source>
</evidence>
<dbReference type="Gene3D" id="3.50.30.30">
    <property type="match status" value="1"/>
</dbReference>
<name>D2QWQ3_PIRSD</name>
<gene>
    <name evidence="4" type="ordered locus">Psta_3192</name>
</gene>
<dbReference type="GO" id="GO:0006508">
    <property type="term" value="P:proteolysis"/>
    <property type="evidence" value="ECO:0007669"/>
    <property type="project" value="InterPro"/>
</dbReference>
<evidence type="ECO:0000313" key="5">
    <source>
        <dbReference type="Proteomes" id="UP000001887"/>
    </source>
</evidence>
<protein>
    <submittedName>
        <fullName evidence="4">Peptidase M28</fullName>
    </submittedName>
</protein>
<evidence type="ECO:0000259" key="3">
    <source>
        <dbReference type="PROSITE" id="PS50106"/>
    </source>
</evidence>
<dbReference type="InterPro" id="IPR003137">
    <property type="entry name" value="PA_domain"/>
</dbReference>
<dbReference type="InterPro" id="IPR001478">
    <property type="entry name" value="PDZ"/>
</dbReference>
<dbReference type="PANTHER" id="PTHR12147:SF26">
    <property type="entry name" value="PEPTIDASE M28 DOMAIN-CONTAINING PROTEIN"/>
    <property type="match status" value="1"/>
</dbReference>
<dbReference type="SUPFAM" id="SSF50156">
    <property type="entry name" value="PDZ domain-like"/>
    <property type="match status" value="1"/>
</dbReference>
<dbReference type="GO" id="GO:0008235">
    <property type="term" value="F:metalloexopeptidase activity"/>
    <property type="evidence" value="ECO:0007669"/>
    <property type="project" value="InterPro"/>
</dbReference>
<dbReference type="InterPro" id="IPR007484">
    <property type="entry name" value="Peptidase_M28"/>
</dbReference>